<dbReference type="OrthoDB" id="423313at2759"/>
<evidence type="ECO:0000259" key="1">
    <source>
        <dbReference type="Pfam" id="PF00462"/>
    </source>
</evidence>
<keyword evidence="3" id="KW-1185">Reference proteome</keyword>
<dbReference type="EMBL" id="OOIL02001079">
    <property type="protein sequence ID" value="VFQ71803.1"/>
    <property type="molecule type" value="Genomic_DNA"/>
</dbReference>
<dbReference type="PANTHER" id="PTHR45669">
    <property type="entry name" value="GLUTAREDOXIN DOMAIN-CONTAINING CYSTEINE-RICH PROTEIN CG12206-RELATED"/>
    <property type="match status" value="1"/>
</dbReference>
<name>A0A484L620_9ASTE</name>
<reference evidence="2 3" key="1">
    <citation type="submission" date="2018-04" db="EMBL/GenBank/DDBJ databases">
        <authorList>
            <person name="Vogel A."/>
        </authorList>
    </citation>
    <scope>NUCLEOTIDE SEQUENCE [LARGE SCALE GENOMIC DNA]</scope>
</reference>
<dbReference type="PROSITE" id="PS51354">
    <property type="entry name" value="GLUTAREDOXIN_2"/>
    <property type="match status" value="1"/>
</dbReference>
<dbReference type="Proteomes" id="UP000595140">
    <property type="component" value="Unassembled WGS sequence"/>
</dbReference>
<dbReference type="InterPro" id="IPR002109">
    <property type="entry name" value="Glutaredoxin"/>
</dbReference>
<protein>
    <recommendedName>
        <fullName evidence="1">Glutaredoxin domain-containing protein</fullName>
    </recommendedName>
</protein>
<sequence>MWLTRTNPKIRLPANSSSNFSFKDIHALFADDPTRLNHPPHFTEHCIFHRARIASASLRALSPPPEPAPASQPQPPISLPGSERLIVVYSTSLRVVRRTFDDCRDVMSILRSYRVSIDERDLSADARLVEELQGVLGGKTKLTLPQVFIGGRYIGGAAEIKQLHEAGELKKCVEGNSDFHLLLHSCNAPIRVGTMTLELDVLPRANLGCKPVFQEIQR</sequence>
<dbReference type="Gene3D" id="3.40.30.10">
    <property type="entry name" value="Glutaredoxin"/>
    <property type="match status" value="1"/>
</dbReference>
<evidence type="ECO:0000313" key="2">
    <source>
        <dbReference type="EMBL" id="VFQ71803.1"/>
    </source>
</evidence>
<proteinExistence type="predicted"/>
<dbReference type="InterPro" id="IPR036249">
    <property type="entry name" value="Thioredoxin-like_sf"/>
</dbReference>
<dbReference type="AlphaFoldDB" id="A0A484L620"/>
<gene>
    <name evidence="2" type="ORF">CCAM_LOCUS13579</name>
</gene>
<accession>A0A484L620</accession>
<dbReference type="SUPFAM" id="SSF52833">
    <property type="entry name" value="Thioredoxin-like"/>
    <property type="match status" value="1"/>
</dbReference>
<organism evidence="2 3">
    <name type="scientific">Cuscuta campestris</name>
    <dbReference type="NCBI Taxonomy" id="132261"/>
    <lineage>
        <taxon>Eukaryota</taxon>
        <taxon>Viridiplantae</taxon>
        <taxon>Streptophyta</taxon>
        <taxon>Embryophyta</taxon>
        <taxon>Tracheophyta</taxon>
        <taxon>Spermatophyta</taxon>
        <taxon>Magnoliopsida</taxon>
        <taxon>eudicotyledons</taxon>
        <taxon>Gunneridae</taxon>
        <taxon>Pentapetalae</taxon>
        <taxon>asterids</taxon>
        <taxon>lamiids</taxon>
        <taxon>Solanales</taxon>
        <taxon>Convolvulaceae</taxon>
        <taxon>Cuscuteae</taxon>
        <taxon>Cuscuta</taxon>
        <taxon>Cuscuta subgen. Grammica</taxon>
        <taxon>Cuscuta sect. Cleistogrammica</taxon>
    </lineage>
</organism>
<dbReference type="Pfam" id="PF00462">
    <property type="entry name" value="Glutaredoxin"/>
    <property type="match status" value="1"/>
</dbReference>
<dbReference type="PANTHER" id="PTHR45669:SF26">
    <property type="entry name" value="GLUTAREDOXIN DOMAIN-CONTAINING PROTEIN"/>
    <property type="match status" value="1"/>
</dbReference>
<evidence type="ECO:0000313" key="3">
    <source>
        <dbReference type="Proteomes" id="UP000595140"/>
    </source>
</evidence>
<feature type="domain" description="Glutaredoxin" evidence="1">
    <location>
        <begin position="86"/>
        <end position="154"/>
    </location>
</feature>